<feature type="signal peptide" evidence="1">
    <location>
        <begin position="1"/>
        <end position="23"/>
    </location>
</feature>
<evidence type="ECO:0000256" key="1">
    <source>
        <dbReference type="SAM" id="SignalP"/>
    </source>
</evidence>
<dbReference type="AlphaFoldDB" id="A0A7J7K9N8"/>
<proteinExistence type="predicted"/>
<evidence type="ECO:0000313" key="3">
    <source>
        <dbReference type="Proteomes" id="UP000593567"/>
    </source>
</evidence>
<name>A0A7J7K9N8_BUGNE</name>
<accession>A0A7J7K9N8</accession>
<protein>
    <submittedName>
        <fullName evidence="2">Uncharacterized protein</fullName>
    </submittedName>
</protein>
<keyword evidence="3" id="KW-1185">Reference proteome</keyword>
<dbReference type="Proteomes" id="UP000593567">
    <property type="component" value="Unassembled WGS sequence"/>
</dbReference>
<reference evidence="2" key="1">
    <citation type="submission" date="2020-06" db="EMBL/GenBank/DDBJ databases">
        <title>Draft genome of Bugula neritina, a colonial animal packing powerful symbionts and potential medicines.</title>
        <authorList>
            <person name="Rayko M."/>
        </authorList>
    </citation>
    <scope>NUCLEOTIDE SEQUENCE [LARGE SCALE GENOMIC DNA]</scope>
    <source>
        <strain evidence="2">Kwan_BN1</strain>
    </source>
</reference>
<gene>
    <name evidence="2" type="ORF">EB796_006328</name>
</gene>
<dbReference type="EMBL" id="VXIV02000887">
    <property type="protein sequence ID" value="KAF6035362.1"/>
    <property type="molecule type" value="Genomic_DNA"/>
</dbReference>
<keyword evidence="1" id="KW-0732">Signal</keyword>
<feature type="chain" id="PRO_5029784978" evidence="1">
    <location>
        <begin position="24"/>
        <end position="67"/>
    </location>
</feature>
<comment type="caution">
    <text evidence="2">The sequence shown here is derived from an EMBL/GenBank/DDBJ whole genome shotgun (WGS) entry which is preliminary data.</text>
</comment>
<organism evidence="2 3">
    <name type="scientific">Bugula neritina</name>
    <name type="common">Brown bryozoan</name>
    <name type="synonym">Sertularia neritina</name>
    <dbReference type="NCBI Taxonomy" id="10212"/>
    <lineage>
        <taxon>Eukaryota</taxon>
        <taxon>Metazoa</taxon>
        <taxon>Spiralia</taxon>
        <taxon>Lophotrochozoa</taxon>
        <taxon>Bryozoa</taxon>
        <taxon>Gymnolaemata</taxon>
        <taxon>Cheilostomatida</taxon>
        <taxon>Flustrina</taxon>
        <taxon>Buguloidea</taxon>
        <taxon>Bugulidae</taxon>
        <taxon>Bugula</taxon>
    </lineage>
</organism>
<evidence type="ECO:0000313" key="2">
    <source>
        <dbReference type="EMBL" id="KAF6035362.1"/>
    </source>
</evidence>
<sequence>MKVLFLIAAIAVCLMTFTPATEASYLRRRCCTYRYKRVCSHRGYKYGCSKVKAGCLRYCRYPFKGYY</sequence>